<dbReference type="Proteomes" id="UP000198312">
    <property type="component" value="Chromosome"/>
</dbReference>
<dbReference type="GO" id="GO:0055085">
    <property type="term" value="P:transmembrane transport"/>
    <property type="evidence" value="ECO:0007669"/>
    <property type="project" value="InterPro"/>
</dbReference>
<dbReference type="PANTHER" id="PTHR30177">
    <property type="entry name" value="GLYCINE BETAINE/L-PROLINE TRANSPORT SYSTEM PERMEASE PROTEIN PROW"/>
    <property type="match status" value="1"/>
</dbReference>
<protein>
    <submittedName>
        <fullName evidence="10">Choline ABC transporter permease</fullName>
    </submittedName>
</protein>
<keyword evidence="5" id="KW-0029">Amino-acid transport</keyword>
<keyword evidence="3 8" id="KW-0813">Transport</keyword>
<keyword evidence="7 8" id="KW-0472">Membrane</keyword>
<evidence type="ECO:0000259" key="9">
    <source>
        <dbReference type="PROSITE" id="PS50928"/>
    </source>
</evidence>
<feature type="transmembrane region" description="Helical" evidence="8">
    <location>
        <begin position="51"/>
        <end position="74"/>
    </location>
</feature>
<dbReference type="CDD" id="cd06261">
    <property type="entry name" value="TM_PBP2"/>
    <property type="match status" value="1"/>
</dbReference>
<dbReference type="RefSeq" id="WP_089061155.1">
    <property type="nucleotide sequence ID" value="NZ_CP022315.1"/>
</dbReference>
<evidence type="ECO:0000256" key="1">
    <source>
        <dbReference type="ARBA" id="ARBA00004651"/>
    </source>
</evidence>
<feature type="transmembrane region" description="Helical" evidence="8">
    <location>
        <begin position="133"/>
        <end position="159"/>
    </location>
</feature>
<evidence type="ECO:0000313" key="11">
    <source>
        <dbReference type="Proteomes" id="UP000198312"/>
    </source>
</evidence>
<comment type="subcellular location">
    <subcellularLocation>
        <location evidence="1 8">Cell membrane</location>
        <topology evidence="1 8">Multi-pass membrane protein</topology>
    </subcellularLocation>
</comment>
<dbReference type="GO" id="GO:0006865">
    <property type="term" value="P:amino acid transport"/>
    <property type="evidence" value="ECO:0007669"/>
    <property type="project" value="UniProtKB-KW"/>
</dbReference>
<gene>
    <name evidence="10" type="ORF">CFK37_06835</name>
</gene>
<sequence length="217" mass="23247">MDQLMEFLANNSDQLLMKTWEHFYISLIAVLLGVIVAIPLGVALTRVPRIAGFVIGTVGVVQTFPSLAILAFFIPLLGVGKVPAIAALFFYSMLPMLRNTYIGVKGIDKNLLEAGKGMGMSAWQRIRSVELPLAVPVIMAGVRVSTVYLIGWATLASFIGAGGLGDYIFNGLNLYRPDLIIAGAVPVTLLALITDFLLGRLEGKATPNGIKDSKEAI</sequence>
<keyword evidence="4 8" id="KW-0812">Transmembrane</keyword>
<evidence type="ECO:0000256" key="8">
    <source>
        <dbReference type="RuleBase" id="RU363032"/>
    </source>
</evidence>
<dbReference type="PROSITE" id="PS50928">
    <property type="entry name" value="ABC_TM1"/>
    <property type="match status" value="1"/>
</dbReference>
<evidence type="ECO:0000256" key="4">
    <source>
        <dbReference type="ARBA" id="ARBA00022692"/>
    </source>
</evidence>
<reference evidence="10 11" key="1">
    <citation type="submission" date="2017-07" db="EMBL/GenBank/DDBJ databases">
        <title>Virgibacillus sp. LM2416.</title>
        <authorList>
            <person name="Tak E.J."/>
            <person name="Bae J.-W."/>
        </authorList>
    </citation>
    <scope>NUCLEOTIDE SEQUENCE [LARGE SCALE GENOMIC DNA]</scope>
    <source>
        <strain evidence="10 11">LM2416</strain>
    </source>
</reference>
<feature type="transmembrane region" description="Helical" evidence="8">
    <location>
        <begin position="23"/>
        <end position="44"/>
    </location>
</feature>
<evidence type="ECO:0000256" key="5">
    <source>
        <dbReference type="ARBA" id="ARBA00022970"/>
    </source>
</evidence>
<evidence type="ECO:0000313" key="10">
    <source>
        <dbReference type="EMBL" id="ASK61895.1"/>
    </source>
</evidence>
<feature type="transmembrane region" description="Helical" evidence="8">
    <location>
        <begin position="179"/>
        <end position="198"/>
    </location>
</feature>
<organism evidence="10 11">
    <name type="scientific">Virgibacillus phasianinus</name>
    <dbReference type="NCBI Taxonomy" id="2017483"/>
    <lineage>
        <taxon>Bacteria</taxon>
        <taxon>Bacillati</taxon>
        <taxon>Bacillota</taxon>
        <taxon>Bacilli</taxon>
        <taxon>Bacillales</taxon>
        <taxon>Bacillaceae</taxon>
        <taxon>Virgibacillus</taxon>
    </lineage>
</organism>
<dbReference type="KEGG" id="vil:CFK37_06835"/>
<proteinExistence type="inferred from homology"/>
<dbReference type="GO" id="GO:0005886">
    <property type="term" value="C:plasma membrane"/>
    <property type="evidence" value="ECO:0007669"/>
    <property type="project" value="UniProtKB-SubCell"/>
</dbReference>
<dbReference type="Gene3D" id="1.10.3720.10">
    <property type="entry name" value="MetI-like"/>
    <property type="match status" value="1"/>
</dbReference>
<accession>A0A220U1H4</accession>
<dbReference type="Pfam" id="PF00528">
    <property type="entry name" value="BPD_transp_1"/>
    <property type="match status" value="1"/>
</dbReference>
<evidence type="ECO:0000256" key="6">
    <source>
        <dbReference type="ARBA" id="ARBA00022989"/>
    </source>
</evidence>
<dbReference type="PANTHER" id="PTHR30177:SF28">
    <property type="entry name" value="CHOLINE TRANSPORT SYSTEM PERMEASE PROTEIN OPUBB"/>
    <property type="match status" value="1"/>
</dbReference>
<dbReference type="SUPFAM" id="SSF161098">
    <property type="entry name" value="MetI-like"/>
    <property type="match status" value="1"/>
</dbReference>
<evidence type="ECO:0000256" key="2">
    <source>
        <dbReference type="ARBA" id="ARBA00007069"/>
    </source>
</evidence>
<dbReference type="InterPro" id="IPR051204">
    <property type="entry name" value="ABC_transp_perm/SBD"/>
</dbReference>
<dbReference type="OrthoDB" id="9801163at2"/>
<dbReference type="FunFam" id="1.10.3720.10:FF:000001">
    <property type="entry name" value="Glycine betaine ABC transporter, permease"/>
    <property type="match status" value="1"/>
</dbReference>
<evidence type="ECO:0000256" key="7">
    <source>
        <dbReference type="ARBA" id="ARBA00023136"/>
    </source>
</evidence>
<dbReference type="EMBL" id="CP022315">
    <property type="protein sequence ID" value="ASK61895.1"/>
    <property type="molecule type" value="Genomic_DNA"/>
</dbReference>
<dbReference type="InterPro" id="IPR000515">
    <property type="entry name" value="MetI-like"/>
</dbReference>
<dbReference type="InterPro" id="IPR035906">
    <property type="entry name" value="MetI-like_sf"/>
</dbReference>
<feature type="transmembrane region" description="Helical" evidence="8">
    <location>
        <begin position="80"/>
        <end position="97"/>
    </location>
</feature>
<evidence type="ECO:0000256" key="3">
    <source>
        <dbReference type="ARBA" id="ARBA00022448"/>
    </source>
</evidence>
<keyword evidence="11" id="KW-1185">Reference proteome</keyword>
<name>A0A220U1H4_9BACI</name>
<dbReference type="AlphaFoldDB" id="A0A220U1H4"/>
<keyword evidence="6 8" id="KW-1133">Transmembrane helix</keyword>
<feature type="domain" description="ABC transmembrane type-1" evidence="9">
    <location>
        <begin position="19"/>
        <end position="198"/>
    </location>
</feature>
<dbReference type="GO" id="GO:0031460">
    <property type="term" value="P:glycine betaine transport"/>
    <property type="evidence" value="ECO:0007669"/>
    <property type="project" value="TreeGrafter"/>
</dbReference>
<comment type="similarity">
    <text evidence="2">Belongs to the binding-protein-dependent transport system permease family. CysTW subfamily.</text>
</comment>